<dbReference type="InterPro" id="IPR012431">
    <property type="entry name" value="PDDEXK_10"/>
</dbReference>
<reference evidence="1" key="1">
    <citation type="submission" date="2019-11" db="EMBL/GenBank/DDBJ databases">
        <title>Microbial mats filling the niche in hypersaline microbial mats.</title>
        <authorList>
            <person name="Wong H.L."/>
            <person name="Macleod F.I."/>
            <person name="White R.A. III"/>
            <person name="Burns B.P."/>
        </authorList>
    </citation>
    <scope>NUCLEOTIDE SEQUENCE</scope>
    <source>
        <strain evidence="1">Rbin_158</strain>
    </source>
</reference>
<dbReference type="SUPFAM" id="SSF52980">
    <property type="entry name" value="Restriction endonuclease-like"/>
    <property type="match status" value="1"/>
</dbReference>
<dbReference type="InterPro" id="IPR011335">
    <property type="entry name" value="Restrct_endonuc-II-like"/>
</dbReference>
<organism evidence="1 2">
    <name type="scientific">candidate division KSB3 bacterium</name>
    <dbReference type="NCBI Taxonomy" id="2044937"/>
    <lineage>
        <taxon>Bacteria</taxon>
        <taxon>candidate division KSB3</taxon>
    </lineage>
</organism>
<dbReference type="PANTHER" id="PTHR34314">
    <property type="entry name" value="CRENARCHAEAL PROTEIN, PUTATIVE-RELATED"/>
    <property type="match status" value="1"/>
</dbReference>
<evidence type="ECO:0000313" key="1">
    <source>
        <dbReference type="EMBL" id="MBD3323858.1"/>
    </source>
</evidence>
<dbReference type="EMBL" id="WJJP01000146">
    <property type="protein sequence ID" value="MBD3323858.1"/>
    <property type="molecule type" value="Genomic_DNA"/>
</dbReference>
<dbReference type="Pfam" id="PF12644">
    <property type="entry name" value="DUF3782"/>
    <property type="match status" value="1"/>
</dbReference>
<proteinExistence type="predicted"/>
<dbReference type="PANTHER" id="PTHR34314:SF6">
    <property type="entry name" value="DUF3782 DOMAIN-CONTAINING PROTEIN"/>
    <property type="match status" value="1"/>
</dbReference>
<name>A0A9D5JTD4_9BACT</name>
<evidence type="ECO:0000313" key="2">
    <source>
        <dbReference type="Proteomes" id="UP000649604"/>
    </source>
</evidence>
<protein>
    <submittedName>
        <fullName evidence="1">DUF3782 domain-containing protein</fullName>
    </submittedName>
</protein>
<dbReference type="Pfam" id="PF07788">
    <property type="entry name" value="PDDEXK_10"/>
    <property type="match status" value="1"/>
</dbReference>
<dbReference type="Proteomes" id="UP000649604">
    <property type="component" value="Unassembled WGS sequence"/>
</dbReference>
<sequence length="241" mass="29210">MTREHYADKGQTEHRIERMLDELKLLREQQEEWWQEQAQLWRKQDERWEQQEERWREQTKLWQQQEERWQEWEQKQEAERQEEAARWRANQQVIEDMLASIKRSERRYDSTIGALGARWGLHSEAAFRNGLKAILEESFDVNVERYEDFDYTGQVFGRPDQIELDVILYNGTIILCELKSSISKSQLYAFWRKCQFYEDKHQRTVNRRIVISPMVEESAKKVAEELGIEVYGYADDVPLSL</sequence>
<dbReference type="AlphaFoldDB" id="A0A9D5JTD4"/>
<comment type="caution">
    <text evidence="1">The sequence shown here is derived from an EMBL/GenBank/DDBJ whole genome shotgun (WGS) entry which is preliminary data.</text>
</comment>
<dbReference type="InterPro" id="IPR024271">
    <property type="entry name" value="DUF3782"/>
</dbReference>
<gene>
    <name evidence="1" type="ORF">GF339_04695</name>
</gene>
<accession>A0A9D5JTD4</accession>